<reference evidence="4 5" key="2">
    <citation type="journal article" date="2009" name="Proc. Natl. Acad. Sci. U.S.A.">
        <title>On the chimeric nature, thermophilic origin, and phylogenetic placement of the Thermotogales.</title>
        <authorList>
            <person name="Zhaxybayeva O."/>
            <person name="Swithers K.S."/>
            <person name="Lapierre P."/>
            <person name="Fournier G.P."/>
            <person name="Bickhart D.M."/>
            <person name="DeBoy R.T."/>
            <person name="Nelson K.E."/>
            <person name="Nesbo C.L."/>
            <person name="Doolittle W.F."/>
            <person name="Gogarten J.P."/>
            <person name="Noll K.M."/>
        </authorList>
    </citation>
    <scope>NUCLEOTIDE SEQUENCE [LARGE SCALE GENOMIC DNA]</scope>
    <source>
        <strain evidence="5">ATCC 35602 / DSM 5306 / Rt17-B1</strain>
    </source>
</reference>
<dbReference type="PANTHER" id="PTHR45228">
    <property type="entry name" value="CYCLIC DI-GMP PHOSPHODIESTERASE TM_0186-RELATED"/>
    <property type="match status" value="1"/>
</dbReference>
<dbReference type="Gene3D" id="1.10.3210.10">
    <property type="entry name" value="Hypothetical protein af1432"/>
    <property type="match status" value="1"/>
</dbReference>
<proteinExistence type="predicted"/>
<gene>
    <name evidence="4" type="ordered locus">Fnod_1705</name>
</gene>
<dbReference type="SUPFAM" id="SSF109604">
    <property type="entry name" value="HD-domain/PDEase-like"/>
    <property type="match status" value="1"/>
</dbReference>
<feature type="domain" description="Response regulatory" evidence="2">
    <location>
        <begin position="20"/>
        <end position="144"/>
    </location>
</feature>
<dbReference type="InterPro" id="IPR001789">
    <property type="entry name" value="Sig_transdc_resp-reg_receiver"/>
</dbReference>
<dbReference type="CDD" id="cd00077">
    <property type="entry name" value="HDc"/>
    <property type="match status" value="1"/>
</dbReference>
<evidence type="ECO:0000259" key="2">
    <source>
        <dbReference type="PROSITE" id="PS50110"/>
    </source>
</evidence>
<dbReference type="RefSeq" id="WP_011994831.1">
    <property type="nucleotide sequence ID" value="NC_009718.1"/>
</dbReference>
<protein>
    <submittedName>
        <fullName evidence="4">Response regulator receiver modulated metal dependent phosphohydrolase</fullName>
    </submittedName>
</protein>
<keyword evidence="4" id="KW-0378">Hydrolase</keyword>
<evidence type="ECO:0000259" key="3">
    <source>
        <dbReference type="PROSITE" id="PS51832"/>
    </source>
</evidence>
<feature type="domain" description="HD-GYP" evidence="3">
    <location>
        <begin position="277"/>
        <end position="471"/>
    </location>
</feature>
<dbReference type="GO" id="GO:0016787">
    <property type="term" value="F:hydrolase activity"/>
    <property type="evidence" value="ECO:0007669"/>
    <property type="project" value="UniProtKB-KW"/>
</dbReference>
<sequence length="471" mass="54807">MALEFLKKKAEQKIYNEPWKILVVDDEPDIHAVTSLIAKDIIFESRPVKIYSAYSASEAMEILKNVEDIAVALIDVVMESDNSGLTLVQFIREELDNKKMRLVIRTGQPGYAPPREIILRYDINDYREKSELSSNALFTLIVSKLREYKYITFLETQKKLLERLNFYTSRFSNQLAEQEYIDVLNEAVDNVSLILNNNFSISYELLSNNEKELNRNSHLTWSSEKSLNLKFRTKIDEYIKISIEFSKPFDEIYKNLIEMFFEKFVLVMENHLLTQDLIDTLYKIVYIISEVTETRSSETGEHVQRIGKIAKMLIPFFGYNDEVASMFEIAAMLHDVGKIGIPDSILNKPGQLSKEEFEIMKTHTLIGYRILSTIDHPIFQLASTVALNHHENWDGSGYPNSLKGEEIPLEARIVSLIDVFDALLSDRVYRPAWKEEEVIKYIKENVGKKFDPKVAKVFFDSYEEIRKMYFQ</sequence>
<dbReference type="InterPro" id="IPR052020">
    <property type="entry name" value="Cyclic_di-GMP/3'3'-cGAMP_PDE"/>
</dbReference>
<dbReference type="Gene3D" id="3.40.50.2300">
    <property type="match status" value="1"/>
</dbReference>
<dbReference type="eggNOG" id="COG0784">
    <property type="taxonomic scope" value="Bacteria"/>
</dbReference>
<dbReference type="STRING" id="381764.Fnod_1705"/>
<evidence type="ECO:0000313" key="4">
    <source>
        <dbReference type="EMBL" id="ABS61540.1"/>
    </source>
</evidence>
<name>A7HNQ7_FERNB</name>
<accession>A7HNQ7</accession>
<dbReference type="Pfam" id="PF13487">
    <property type="entry name" value="HD_5"/>
    <property type="match status" value="1"/>
</dbReference>
<reference evidence="4 5" key="1">
    <citation type="submission" date="2007-07" db="EMBL/GenBank/DDBJ databases">
        <title>Complete sequence of Fervidobacterium nodosum Rt17-B1.</title>
        <authorList>
            <consortium name="US DOE Joint Genome Institute"/>
            <person name="Copeland A."/>
            <person name="Lucas S."/>
            <person name="Lapidus A."/>
            <person name="Barry K."/>
            <person name="Glavina del Rio T."/>
            <person name="Dalin E."/>
            <person name="Tice H."/>
            <person name="Pitluck S."/>
            <person name="Saunders E."/>
            <person name="Brettin T."/>
            <person name="Bruce D."/>
            <person name="Detter J.C."/>
            <person name="Han C."/>
            <person name="Schmutz J."/>
            <person name="Larimer F."/>
            <person name="Land M."/>
            <person name="Hauser L."/>
            <person name="Kyrpides N."/>
            <person name="Mikhailova N."/>
            <person name="Nelson K."/>
            <person name="Gogarten J.P."/>
            <person name="Noll K."/>
            <person name="Richardson P."/>
        </authorList>
    </citation>
    <scope>NUCLEOTIDE SEQUENCE [LARGE SCALE GENOMIC DNA]</scope>
    <source>
        <strain evidence="5">ATCC 35602 / DSM 5306 / Rt17-B1</strain>
    </source>
</reference>
<dbReference type="PROSITE" id="PS50110">
    <property type="entry name" value="RESPONSE_REGULATORY"/>
    <property type="match status" value="1"/>
</dbReference>
<dbReference type="HOGENOM" id="CLU_000445_92_10_0"/>
<dbReference type="PROSITE" id="PS51832">
    <property type="entry name" value="HD_GYP"/>
    <property type="match status" value="1"/>
</dbReference>
<organism evidence="4 5">
    <name type="scientific">Fervidobacterium nodosum (strain ATCC 35602 / DSM 5306 / Rt17-B1)</name>
    <dbReference type="NCBI Taxonomy" id="381764"/>
    <lineage>
        <taxon>Bacteria</taxon>
        <taxon>Thermotogati</taxon>
        <taxon>Thermotogota</taxon>
        <taxon>Thermotogae</taxon>
        <taxon>Thermotogales</taxon>
        <taxon>Fervidobacteriaceae</taxon>
        <taxon>Fervidobacterium</taxon>
    </lineage>
</organism>
<dbReference type="InterPro" id="IPR011006">
    <property type="entry name" value="CheY-like_superfamily"/>
</dbReference>
<dbReference type="Proteomes" id="UP000002415">
    <property type="component" value="Chromosome"/>
</dbReference>
<evidence type="ECO:0000313" key="5">
    <source>
        <dbReference type="Proteomes" id="UP000002415"/>
    </source>
</evidence>
<keyword evidence="1" id="KW-0597">Phosphoprotein</keyword>
<dbReference type="GO" id="GO:0000160">
    <property type="term" value="P:phosphorelay signal transduction system"/>
    <property type="evidence" value="ECO:0007669"/>
    <property type="project" value="InterPro"/>
</dbReference>
<dbReference type="eggNOG" id="COG3437">
    <property type="taxonomic scope" value="Bacteria"/>
</dbReference>
<feature type="modified residue" description="4-aspartylphosphate" evidence="1">
    <location>
        <position position="75"/>
    </location>
</feature>
<dbReference type="AlphaFoldDB" id="A7HNQ7"/>
<dbReference type="InterPro" id="IPR037522">
    <property type="entry name" value="HD_GYP_dom"/>
</dbReference>
<dbReference type="EMBL" id="CP000771">
    <property type="protein sequence ID" value="ABS61540.1"/>
    <property type="molecule type" value="Genomic_DNA"/>
</dbReference>
<evidence type="ECO:0000256" key="1">
    <source>
        <dbReference type="PROSITE-ProRule" id="PRU00169"/>
    </source>
</evidence>
<dbReference type="PANTHER" id="PTHR45228:SF9">
    <property type="entry name" value="3'3'-CGAMP-SPECIFIC PHOSPHODIESTERASE 2"/>
    <property type="match status" value="1"/>
</dbReference>
<dbReference type="KEGG" id="fno:Fnod_1705"/>
<dbReference type="InterPro" id="IPR003607">
    <property type="entry name" value="HD/PDEase_dom"/>
</dbReference>
<keyword evidence="5" id="KW-1185">Reference proteome</keyword>
<dbReference type="SUPFAM" id="SSF52172">
    <property type="entry name" value="CheY-like"/>
    <property type="match status" value="1"/>
</dbReference>
<dbReference type="SMART" id="SM00471">
    <property type="entry name" value="HDc"/>
    <property type="match status" value="1"/>
</dbReference>